<feature type="domain" description="BON" evidence="2">
    <location>
        <begin position="35"/>
        <end position="103"/>
    </location>
</feature>
<evidence type="ECO:0000313" key="4">
    <source>
        <dbReference type="Proteomes" id="UP000179860"/>
    </source>
</evidence>
<dbReference type="InterPro" id="IPR051686">
    <property type="entry name" value="Lipoprotein_DolP"/>
</dbReference>
<feature type="region of interest" description="Disordered" evidence="1">
    <location>
        <begin position="1"/>
        <end position="40"/>
    </location>
</feature>
<name>A0A1I9YKI3_9BURK</name>
<dbReference type="InterPro" id="IPR007055">
    <property type="entry name" value="BON_dom"/>
</dbReference>
<reference evidence="3" key="1">
    <citation type="submission" date="2016-09" db="EMBL/GenBank/DDBJ databases">
        <title>The Complete Genome of Burkholderia sprentiae wsm5005.</title>
        <authorList>
            <person name="De Meyer S."/>
            <person name="Wang P."/>
            <person name="Terpolilli J."/>
        </authorList>
    </citation>
    <scope>NUCLEOTIDE SEQUENCE [LARGE SCALE GENOMIC DNA]</scope>
    <source>
        <strain evidence="3">WSM5005</strain>
    </source>
</reference>
<dbReference type="KEGG" id="pspw:BJG93_00715"/>
<dbReference type="PANTHER" id="PTHR34606">
    <property type="entry name" value="BON DOMAIN-CONTAINING PROTEIN"/>
    <property type="match status" value="1"/>
</dbReference>
<dbReference type="OrthoDB" id="680465at2"/>
<dbReference type="EMBL" id="CP017561">
    <property type="protein sequence ID" value="APA86816.1"/>
    <property type="molecule type" value="Genomic_DNA"/>
</dbReference>
<dbReference type="PROSITE" id="PS50914">
    <property type="entry name" value="BON"/>
    <property type="match status" value="1"/>
</dbReference>
<organism evidence="3 4">
    <name type="scientific">Paraburkholderia sprentiae WSM5005</name>
    <dbReference type="NCBI Taxonomy" id="754502"/>
    <lineage>
        <taxon>Bacteria</taxon>
        <taxon>Pseudomonadati</taxon>
        <taxon>Pseudomonadota</taxon>
        <taxon>Betaproteobacteria</taxon>
        <taxon>Burkholderiales</taxon>
        <taxon>Burkholderiaceae</taxon>
        <taxon>Paraburkholderia</taxon>
    </lineage>
</organism>
<sequence length="106" mass="10902">MSGGAGAAADVEQRAQILPTEPSTRAHKHLAANKADRKLDSSVNKALARADGLDAQNIHVQAKNGEVTLHGSVPEQSQINRATDVASGVKGVTSVKNALKSEPAGN</sequence>
<gene>
    <name evidence="3" type="ORF">BJG93_00715</name>
</gene>
<dbReference type="PANTHER" id="PTHR34606:SF15">
    <property type="entry name" value="BON DOMAIN-CONTAINING PROTEIN"/>
    <property type="match status" value="1"/>
</dbReference>
<dbReference type="AlphaFoldDB" id="A0A1I9YKI3"/>
<evidence type="ECO:0000259" key="2">
    <source>
        <dbReference type="PROSITE" id="PS50914"/>
    </source>
</evidence>
<dbReference type="Pfam" id="PF04972">
    <property type="entry name" value="BON"/>
    <property type="match status" value="1"/>
</dbReference>
<accession>A0A1I9YKI3</accession>
<dbReference type="SMART" id="SM00749">
    <property type="entry name" value="BON"/>
    <property type="match status" value="1"/>
</dbReference>
<proteinExistence type="predicted"/>
<evidence type="ECO:0000256" key="1">
    <source>
        <dbReference type="SAM" id="MobiDB-lite"/>
    </source>
</evidence>
<dbReference type="Proteomes" id="UP000179860">
    <property type="component" value="Chromosome 1"/>
</dbReference>
<reference evidence="3" key="2">
    <citation type="submission" date="2021-06" db="EMBL/GenBank/DDBJ databases">
        <authorList>
            <person name="Rogers T.H."/>
            <person name="Ramsay J.P."/>
            <person name="Wang P."/>
            <person name="Terpolilli J."/>
        </authorList>
    </citation>
    <scope>NUCLEOTIDE SEQUENCE [LARGE SCALE GENOMIC DNA]</scope>
    <source>
        <strain evidence="3">WSM5005</strain>
    </source>
</reference>
<keyword evidence="4" id="KW-1185">Reference proteome</keyword>
<protein>
    <submittedName>
        <fullName evidence="3">BON domain-containing protein</fullName>
    </submittedName>
</protein>
<dbReference type="Gene3D" id="3.30.1340.30">
    <property type="match status" value="1"/>
</dbReference>
<dbReference type="InterPro" id="IPR014004">
    <property type="entry name" value="Transpt-assoc_nodulatn_dom_bac"/>
</dbReference>
<evidence type="ECO:0000313" key="3">
    <source>
        <dbReference type="EMBL" id="APA86816.1"/>
    </source>
</evidence>